<evidence type="ECO:0000256" key="1">
    <source>
        <dbReference type="SAM" id="Coils"/>
    </source>
</evidence>
<name>A0ABX2PI35_9RHOB</name>
<feature type="coiled-coil region" evidence="1">
    <location>
        <begin position="449"/>
        <end position="483"/>
    </location>
</feature>
<protein>
    <recommendedName>
        <fullName evidence="4">Sulfotransferase family protein</fullName>
    </recommendedName>
</protein>
<organism evidence="2 3">
    <name type="scientific">Donghicola mangrovi</name>
    <dbReference type="NCBI Taxonomy" id="2729614"/>
    <lineage>
        <taxon>Bacteria</taxon>
        <taxon>Pseudomonadati</taxon>
        <taxon>Pseudomonadota</taxon>
        <taxon>Alphaproteobacteria</taxon>
        <taxon>Rhodobacterales</taxon>
        <taxon>Roseobacteraceae</taxon>
        <taxon>Donghicola</taxon>
    </lineage>
</organism>
<dbReference type="InterPro" id="IPR027417">
    <property type="entry name" value="P-loop_NTPase"/>
</dbReference>
<keyword evidence="1" id="KW-0175">Coiled coil</keyword>
<keyword evidence="3" id="KW-1185">Reference proteome</keyword>
<dbReference type="PIRSF" id="PIRSF029407">
    <property type="entry name" value="UCP029407"/>
    <property type="match status" value="1"/>
</dbReference>
<dbReference type="Proteomes" id="UP000523601">
    <property type="component" value="Unassembled WGS sequence"/>
</dbReference>
<dbReference type="RefSeq" id="WP_176855859.1">
    <property type="nucleotide sequence ID" value="NZ_JABCJD010000011.1"/>
</dbReference>
<sequence>MSAQPQNRRDIVVVLGMHRSGTSALAGILARLGCALPQDIMPANDFNPKGYYESILTYNLNDAIFRSKDTAWDDWQTFPRDWYGTADMDAFMADGRKVLQNEFGNMPICVLKDPRICRLMPFWKQVFEREGLHPTYLLIHRNPIEVANSLHRREGWPMSTGFLLWLRHVLEAEAGSRGAARSFANYESLLADWRSVIGKFQKQTGLTLPLSVEEAEDEVAAFLTSDLRHSAETAETLAAHPDATPWVRTTFEIMERWVREGENSADFETLDVIRAELDQVTPMFGPMVQYLRAERRKDAIALDEANVQRRAEQRHASEKYEELLTASRQEANSLNEAIAQRDRDISALDQEIIQRDKDAKEALAGRDHTIEQLKDSLARAEQSLVMFKQTARADFNRQRSAFEAELAEVLQAHRSQSDIRAVHQQEKIVNLEGLRDRLHSDLQHHVTALERMKEDRDRSDAEREALLDEVRRHQARVHDLEHSTSWKITGPMRRIIRLLKRIG</sequence>
<comment type="caution">
    <text evidence="2">The sequence shown here is derived from an EMBL/GenBank/DDBJ whole genome shotgun (WGS) entry which is preliminary data.</text>
</comment>
<dbReference type="Gene3D" id="3.40.50.300">
    <property type="entry name" value="P-loop containing nucleotide triphosphate hydrolases"/>
    <property type="match status" value="1"/>
</dbReference>
<dbReference type="InterPro" id="IPR014556">
    <property type="entry name" value="UCP029407"/>
</dbReference>
<dbReference type="EMBL" id="JABCJD010000011">
    <property type="protein sequence ID" value="NVO29168.1"/>
    <property type="molecule type" value="Genomic_DNA"/>
</dbReference>
<reference evidence="2 3" key="1">
    <citation type="submission" date="2020-04" db="EMBL/GenBank/DDBJ databases">
        <title>Donghicola sp., a member of the Rhodobacteraceae family isolated from mangrove forest in Thailand.</title>
        <authorList>
            <person name="Charoenyingcharoen P."/>
            <person name="Yukphan P."/>
        </authorList>
    </citation>
    <scope>NUCLEOTIDE SEQUENCE [LARGE SCALE GENOMIC DNA]</scope>
    <source>
        <strain evidence="2 3">C2-DW-16</strain>
    </source>
</reference>
<evidence type="ECO:0000313" key="3">
    <source>
        <dbReference type="Proteomes" id="UP000523601"/>
    </source>
</evidence>
<evidence type="ECO:0000313" key="2">
    <source>
        <dbReference type="EMBL" id="NVO29168.1"/>
    </source>
</evidence>
<evidence type="ECO:0008006" key="4">
    <source>
        <dbReference type="Google" id="ProtNLM"/>
    </source>
</evidence>
<gene>
    <name evidence="2" type="ORF">HJ526_17220</name>
</gene>
<accession>A0ABX2PI35</accession>
<proteinExistence type="predicted"/>
<dbReference type="SUPFAM" id="SSF52540">
    <property type="entry name" value="P-loop containing nucleoside triphosphate hydrolases"/>
    <property type="match status" value="1"/>
</dbReference>